<keyword evidence="1" id="KW-0808">Transferase</keyword>
<dbReference type="InterPro" id="IPR029063">
    <property type="entry name" value="SAM-dependent_MTases_sf"/>
</dbReference>
<comment type="caution">
    <text evidence="1">The sequence shown here is derived from an EMBL/GenBank/DDBJ whole genome shotgun (WGS) entry which is preliminary data.</text>
</comment>
<dbReference type="RefSeq" id="WP_075638990.1">
    <property type="nucleotide sequence ID" value="NZ_MKIM01000025.1"/>
</dbReference>
<dbReference type="OrthoDB" id="465636at2"/>
<proteinExistence type="predicted"/>
<dbReference type="SUPFAM" id="SSF48452">
    <property type="entry name" value="TPR-like"/>
    <property type="match status" value="1"/>
</dbReference>
<organism evidence="1 2">
    <name type="scientific">Rhizobium oryziradicis</name>
    <dbReference type="NCBI Taxonomy" id="1867956"/>
    <lineage>
        <taxon>Bacteria</taxon>
        <taxon>Pseudomonadati</taxon>
        <taxon>Pseudomonadota</taxon>
        <taxon>Alphaproteobacteria</taxon>
        <taxon>Hyphomicrobiales</taxon>
        <taxon>Rhizobiaceae</taxon>
        <taxon>Rhizobium/Agrobacterium group</taxon>
        <taxon>Rhizobium</taxon>
    </lineage>
</organism>
<reference evidence="1 2" key="1">
    <citation type="submission" date="2016-09" db="EMBL/GenBank/DDBJ databases">
        <title>Rhizobium oryziradicis sp. nov., isolated from the root of rice.</title>
        <authorList>
            <person name="Zhao J."/>
            <person name="Zhang X."/>
        </authorList>
    </citation>
    <scope>NUCLEOTIDE SEQUENCE [LARGE SCALE GENOMIC DNA]</scope>
    <source>
        <strain evidence="1 2">N19</strain>
    </source>
</reference>
<sequence>MHPIQIPSGNAVADRRADYARMLSEGGDDIAAAELMEQALELAPQWVGGWLLLGDYCVKAGNNEAGAAAYRQVLILNPTDMFAASLKLALIGADAVPQQPPSHYVEALFDSYANRFETSLVQKLEYRVPQKLAAMMAESLGTDMHFRCAVDLGCGTGLMGVELKPYVDHLEGYDLSSGMLVKAAEKNLYDHLAEADLSLDADACGLFSNGRASARADLVTAADVLIYLGALSGVFSLVADVSAAGGYFVFSTERSSEQDGFSLANSLRYQHSHSYVEGELSKVGFQLLKSQATTIRMDGGKPIPGFLFIARKAI</sequence>
<dbReference type="GO" id="GO:0032259">
    <property type="term" value="P:methylation"/>
    <property type="evidence" value="ECO:0007669"/>
    <property type="project" value="UniProtKB-KW"/>
</dbReference>
<dbReference type="CDD" id="cd02440">
    <property type="entry name" value="AdoMet_MTases"/>
    <property type="match status" value="1"/>
</dbReference>
<protein>
    <submittedName>
        <fullName evidence="1">Methyltransferase</fullName>
    </submittedName>
</protein>
<dbReference type="AlphaFoldDB" id="A0A1Q8ZSL8"/>
<keyword evidence="2" id="KW-1185">Reference proteome</keyword>
<dbReference type="SUPFAM" id="SSF53335">
    <property type="entry name" value="S-adenosyl-L-methionine-dependent methyltransferases"/>
    <property type="match status" value="1"/>
</dbReference>
<dbReference type="Gene3D" id="3.40.50.150">
    <property type="entry name" value="Vaccinia Virus protein VP39"/>
    <property type="match status" value="1"/>
</dbReference>
<name>A0A1Q8ZSL8_9HYPH</name>
<evidence type="ECO:0000313" key="1">
    <source>
        <dbReference type="EMBL" id="OLP45075.1"/>
    </source>
</evidence>
<accession>A0A1Q8ZSL8</accession>
<dbReference type="Pfam" id="PF13489">
    <property type="entry name" value="Methyltransf_23"/>
    <property type="match status" value="1"/>
</dbReference>
<evidence type="ECO:0000313" key="2">
    <source>
        <dbReference type="Proteomes" id="UP000186894"/>
    </source>
</evidence>
<dbReference type="Gene3D" id="1.25.40.10">
    <property type="entry name" value="Tetratricopeptide repeat domain"/>
    <property type="match status" value="1"/>
</dbReference>
<dbReference type="STRING" id="1867956.BJF95_17135"/>
<dbReference type="GO" id="GO:0008168">
    <property type="term" value="F:methyltransferase activity"/>
    <property type="evidence" value="ECO:0007669"/>
    <property type="project" value="UniProtKB-KW"/>
</dbReference>
<dbReference type="Proteomes" id="UP000186894">
    <property type="component" value="Unassembled WGS sequence"/>
</dbReference>
<keyword evidence="1" id="KW-0489">Methyltransferase</keyword>
<gene>
    <name evidence="1" type="ORF">BJF95_17135</name>
</gene>
<dbReference type="InterPro" id="IPR011990">
    <property type="entry name" value="TPR-like_helical_dom_sf"/>
</dbReference>
<dbReference type="EMBL" id="MKIM01000025">
    <property type="protein sequence ID" value="OLP45075.1"/>
    <property type="molecule type" value="Genomic_DNA"/>
</dbReference>